<dbReference type="GO" id="GO:0003676">
    <property type="term" value="F:nucleic acid binding"/>
    <property type="evidence" value="ECO:0007669"/>
    <property type="project" value="InterPro"/>
</dbReference>
<name>A0A1I5N4J0_9SPHN</name>
<dbReference type="Gene3D" id="1.10.575.10">
    <property type="entry name" value="P1 Nuclease"/>
    <property type="match status" value="1"/>
</dbReference>
<keyword evidence="5" id="KW-1015">Disulfide bond</keyword>
<evidence type="ECO:0000256" key="7">
    <source>
        <dbReference type="SAM" id="SignalP"/>
    </source>
</evidence>
<keyword evidence="1" id="KW-0540">Nuclease</keyword>
<evidence type="ECO:0000313" key="8">
    <source>
        <dbReference type="EMBL" id="SFP16758.1"/>
    </source>
</evidence>
<dbReference type="OrthoDB" id="267579at2"/>
<accession>A0A1I5N4J0</accession>
<dbReference type="RefSeq" id="WP_090480141.1">
    <property type="nucleotide sequence ID" value="NZ_FOWZ01000002.1"/>
</dbReference>
<dbReference type="Pfam" id="PF02265">
    <property type="entry name" value="S1-P1_nuclease"/>
    <property type="match status" value="1"/>
</dbReference>
<dbReference type="STRING" id="604088.SAMN04488060_1786"/>
<evidence type="ECO:0000256" key="2">
    <source>
        <dbReference type="ARBA" id="ARBA00022723"/>
    </source>
</evidence>
<dbReference type="EMBL" id="FOWZ01000002">
    <property type="protein sequence ID" value="SFP16758.1"/>
    <property type="molecule type" value="Genomic_DNA"/>
</dbReference>
<dbReference type="AlphaFoldDB" id="A0A1I5N4J0"/>
<evidence type="ECO:0000256" key="3">
    <source>
        <dbReference type="ARBA" id="ARBA00022759"/>
    </source>
</evidence>
<dbReference type="Proteomes" id="UP000199331">
    <property type="component" value="Unassembled WGS sequence"/>
</dbReference>
<evidence type="ECO:0000256" key="1">
    <source>
        <dbReference type="ARBA" id="ARBA00022722"/>
    </source>
</evidence>
<evidence type="ECO:0000256" key="4">
    <source>
        <dbReference type="ARBA" id="ARBA00022801"/>
    </source>
</evidence>
<feature type="chain" id="PRO_5011659260" evidence="7">
    <location>
        <begin position="23"/>
        <end position="266"/>
    </location>
</feature>
<dbReference type="InterPro" id="IPR003154">
    <property type="entry name" value="S1/P1nuclease"/>
</dbReference>
<evidence type="ECO:0000256" key="6">
    <source>
        <dbReference type="ARBA" id="ARBA00023180"/>
    </source>
</evidence>
<dbReference type="PANTHER" id="PTHR33146">
    <property type="entry name" value="ENDONUCLEASE 4"/>
    <property type="match status" value="1"/>
</dbReference>
<dbReference type="PANTHER" id="PTHR33146:SF26">
    <property type="entry name" value="ENDONUCLEASE 4"/>
    <property type="match status" value="1"/>
</dbReference>
<evidence type="ECO:0000256" key="5">
    <source>
        <dbReference type="ARBA" id="ARBA00023157"/>
    </source>
</evidence>
<feature type="signal peptide" evidence="7">
    <location>
        <begin position="1"/>
        <end position="22"/>
    </location>
</feature>
<dbReference type="GO" id="GO:0004519">
    <property type="term" value="F:endonuclease activity"/>
    <property type="evidence" value="ECO:0007669"/>
    <property type="project" value="UniProtKB-KW"/>
</dbReference>
<reference evidence="9" key="1">
    <citation type="submission" date="2016-10" db="EMBL/GenBank/DDBJ databases">
        <authorList>
            <person name="Varghese N."/>
            <person name="Submissions S."/>
        </authorList>
    </citation>
    <scope>NUCLEOTIDE SEQUENCE [LARGE SCALE GENOMIC DNA]</scope>
    <source>
        <strain evidence="9">CGMCC 1.7715</strain>
    </source>
</reference>
<sequence>MHRFAKLMSFAMLVAIPSSALAWGQDGHRIIGQIAQERVNGRTAASIEQILGEEDLAEASTWADEERSNPDTFWQTEAGPYHYVTVPIGTTLEAIGSPEEGDAFTALRRFTQTVRSTEATKEEKALALRFIVHIVGDLHQPLHAGNGSDRGGNDVDVLWFGQETNLHAVWDTRMLEGQNLSYSEYAEWMGRQIEPTETIDWWQPNPLIWIGESTAIRDTIYPQSEEGVARLGYAYQYEHLPTAERRLQQGGVRLAAYLDWLFSDVN</sequence>
<dbReference type="GO" id="GO:0016788">
    <property type="term" value="F:hydrolase activity, acting on ester bonds"/>
    <property type="evidence" value="ECO:0007669"/>
    <property type="project" value="InterPro"/>
</dbReference>
<dbReference type="GO" id="GO:0046872">
    <property type="term" value="F:metal ion binding"/>
    <property type="evidence" value="ECO:0007669"/>
    <property type="project" value="UniProtKB-KW"/>
</dbReference>
<keyword evidence="2" id="KW-0479">Metal-binding</keyword>
<evidence type="ECO:0000313" key="9">
    <source>
        <dbReference type="Proteomes" id="UP000199331"/>
    </source>
</evidence>
<dbReference type="InterPro" id="IPR008947">
    <property type="entry name" value="PLipase_C/P1_nuclease_dom_sf"/>
</dbReference>
<proteinExistence type="predicted"/>
<dbReference type="SUPFAM" id="SSF48537">
    <property type="entry name" value="Phospholipase C/P1 nuclease"/>
    <property type="match status" value="1"/>
</dbReference>
<keyword evidence="3" id="KW-0255">Endonuclease</keyword>
<keyword evidence="9" id="KW-1185">Reference proteome</keyword>
<keyword evidence="4" id="KW-0378">Hydrolase</keyword>
<protein>
    <submittedName>
        <fullName evidence="8">S1/P1 Nuclease</fullName>
    </submittedName>
</protein>
<keyword evidence="7" id="KW-0732">Signal</keyword>
<dbReference type="CDD" id="cd11010">
    <property type="entry name" value="S1-P1_nuclease"/>
    <property type="match status" value="1"/>
</dbReference>
<dbReference type="GO" id="GO:0006308">
    <property type="term" value="P:DNA catabolic process"/>
    <property type="evidence" value="ECO:0007669"/>
    <property type="project" value="InterPro"/>
</dbReference>
<keyword evidence="6" id="KW-0325">Glycoprotein</keyword>
<organism evidence="8 9">
    <name type="scientific">Qipengyuania nanhaisediminis</name>
    <dbReference type="NCBI Taxonomy" id="604088"/>
    <lineage>
        <taxon>Bacteria</taxon>
        <taxon>Pseudomonadati</taxon>
        <taxon>Pseudomonadota</taxon>
        <taxon>Alphaproteobacteria</taxon>
        <taxon>Sphingomonadales</taxon>
        <taxon>Erythrobacteraceae</taxon>
        <taxon>Qipengyuania</taxon>
    </lineage>
</organism>
<gene>
    <name evidence="8" type="ORF">SAMN04488060_1786</name>
</gene>